<dbReference type="HOGENOM" id="CLU_008279_10_4_1"/>
<evidence type="ECO:0000256" key="4">
    <source>
        <dbReference type="ARBA" id="ARBA00022786"/>
    </source>
</evidence>
<evidence type="ECO:0000313" key="11">
    <source>
        <dbReference type="Proteomes" id="UP000008370"/>
    </source>
</evidence>
<evidence type="ECO:0000256" key="8">
    <source>
        <dbReference type="SAM" id="MobiDB-lite"/>
    </source>
</evidence>
<feature type="compositionally biased region" description="Basic residues" evidence="8">
    <location>
        <begin position="657"/>
        <end position="667"/>
    </location>
</feature>
<dbReference type="InterPro" id="IPR001394">
    <property type="entry name" value="Peptidase_C19_UCH"/>
</dbReference>
<evidence type="ECO:0000256" key="3">
    <source>
        <dbReference type="ARBA" id="ARBA00022670"/>
    </source>
</evidence>
<dbReference type="GO" id="GO:0006508">
    <property type="term" value="P:proteolysis"/>
    <property type="evidence" value="ECO:0007669"/>
    <property type="project" value="UniProtKB-KW"/>
</dbReference>
<feature type="region of interest" description="Disordered" evidence="8">
    <location>
        <begin position="441"/>
        <end position="494"/>
    </location>
</feature>
<evidence type="ECO:0000313" key="10">
    <source>
        <dbReference type="EMBL" id="EKM59304.1"/>
    </source>
</evidence>
<feature type="region of interest" description="Disordered" evidence="8">
    <location>
        <begin position="527"/>
        <end position="667"/>
    </location>
</feature>
<dbReference type="PROSITE" id="PS00972">
    <property type="entry name" value="USP_1"/>
    <property type="match status" value="1"/>
</dbReference>
<keyword evidence="6 7" id="KW-0788">Thiol protease</keyword>
<dbReference type="InterPro" id="IPR038765">
    <property type="entry name" value="Papain-like_cys_pep_sf"/>
</dbReference>
<dbReference type="RefSeq" id="XP_007391868.1">
    <property type="nucleotide sequence ID" value="XM_007391806.1"/>
</dbReference>
<organism evidence="10 11">
    <name type="scientific">Phanerochaete carnosa (strain HHB-10118-sp)</name>
    <name type="common">White-rot fungus</name>
    <name type="synonym">Peniophora carnosa</name>
    <dbReference type="NCBI Taxonomy" id="650164"/>
    <lineage>
        <taxon>Eukaryota</taxon>
        <taxon>Fungi</taxon>
        <taxon>Dikarya</taxon>
        <taxon>Basidiomycota</taxon>
        <taxon>Agaricomycotina</taxon>
        <taxon>Agaricomycetes</taxon>
        <taxon>Polyporales</taxon>
        <taxon>Phanerochaetaceae</taxon>
        <taxon>Phanerochaete</taxon>
    </lineage>
</organism>
<dbReference type="STRING" id="650164.K5WJM9"/>
<feature type="domain" description="USP" evidence="9">
    <location>
        <begin position="126"/>
        <end position="431"/>
    </location>
</feature>
<dbReference type="Gene3D" id="3.90.70.10">
    <property type="entry name" value="Cysteine proteinases"/>
    <property type="match status" value="1"/>
</dbReference>
<keyword evidence="4 7" id="KW-0833">Ubl conjugation pathway</keyword>
<dbReference type="Pfam" id="PF00443">
    <property type="entry name" value="UCH"/>
    <property type="match status" value="1"/>
</dbReference>
<feature type="compositionally biased region" description="Basic residues" evidence="8">
    <location>
        <begin position="628"/>
        <end position="637"/>
    </location>
</feature>
<comment type="similarity">
    <text evidence="2 7">Belongs to the peptidase C19 family.</text>
</comment>
<dbReference type="AlphaFoldDB" id="K5WJM9"/>
<accession>K5WJM9</accession>
<dbReference type="GO" id="GO:0005634">
    <property type="term" value="C:nucleus"/>
    <property type="evidence" value="ECO:0007669"/>
    <property type="project" value="TreeGrafter"/>
</dbReference>
<dbReference type="GO" id="GO:0004843">
    <property type="term" value="F:cysteine-type deubiquitinase activity"/>
    <property type="evidence" value="ECO:0007669"/>
    <property type="project" value="UniProtKB-UniRule"/>
</dbReference>
<dbReference type="InParanoid" id="K5WJM9"/>
<reference evidence="10 11" key="1">
    <citation type="journal article" date="2012" name="BMC Genomics">
        <title>Comparative genomics of the white-rot fungi, Phanerochaete carnosa and P. chrysosporium, to elucidate the genetic basis of the distinct wood types they colonize.</title>
        <authorList>
            <person name="Suzuki H."/>
            <person name="MacDonald J."/>
            <person name="Syed K."/>
            <person name="Salamov A."/>
            <person name="Hori C."/>
            <person name="Aerts A."/>
            <person name="Henrissat B."/>
            <person name="Wiebenga A."/>
            <person name="vanKuyk P.A."/>
            <person name="Barry K."/>
            <person name="Lindquist E."/>
            <person name="LaButti K."/>
            <person name="Lapidus A."/>
            <person name="Lucas S."/>
            <person name="Coutinho P."/>
            <person name="Gong Y."/>
            <person name="Samejima M."/>
            <person name="Mahadevan R."/>
            <person name="Abou-Zaid M."/>
            <person name="de Vries R.P."/>
            <person name="Igarashi K."/>
            <person name="Yadav J.S."/>
            <person name="Grigoriev I.V."/>
            <person name="Master E.R."/>
        </authorList>
    </citation>
    <scope>NUCLEOTIDE SEQUENCE [LARGE SCALE GENOMIC DNA]</scope>
    <source>
        <strain evidence="10 11">HHB-10118-sp</strain>
    </source>
</reference>
<dbReference type="InterPro" id="IPR018200">
    <property type="entry name" value="USP_CS"/>
</dbReference>
<gene>
    <name evidence="10" type="ORF">PHACADRAFT_88204</name>
</gene>
<sequence length="667" mass="73110">MLAAPLQSTSAFNDTDIGTQYRPAKDLQAFNALLPPAIEFVKGSSTGTISAMEGKYQPINAAPSVAPPKCEKGTNTLPASQSASQPTSRAGPSKATKQMQASTSSSKQLYSKAIDMSWPPQTKRGSGLINTGNTCFLNSALQCLLHTPPLLRVLFQHGRGEPCEVPKNSFCMSCNMRELAADSFTAKHAMVPYTITRALQHIAKTMRRGRQEDSHEFLRYAVDALQKSCLAGQPQPQSRKVEPKLAETTWVHKIFGGRLRSRVKCLSCGHNSDTFDSMLDLSIDIFGVSNLRDALRKFVAVDQLRGQNKYKCEKCKKHVAADKQFTVHDAPMVLTIHLKRFSPMGRKIPHLVGYDERISLQPVMSEGQHGPTYTLFGVISHAGGGPSSGHYYAHVKDAAGQWHEMNDDTVSRQSGAPLGMKNAYILFYIREKGQALEAVVSQPQKPASTSLKPGLVASMKKRKVVESEDEAQEGSSPKQRRFIGPLLPSPLIEKPDPQAEALKKKIAKQTTSPTKPSSALLSLSQYADDDDDDDLGEKVSLVIDKPLPEAPAPAADAEDFEIIPTLRATSPTATPSSTPTKSKSLGPVSTQSFYASSSKSDPESSKKRKHDDKHSSPLSQYARSPLRHDRKHRRKFRGGNSPFNRMTGGNTLSFASPRKRSQWKTRF</sequence>
<dbReference type="PROSITE" id="PS00973">
    <property type="entry name" value="USP_2"/>
    <property type="match status" value="1"/>
</dbReference>
<keyword evidence="11" id="KW-1185">Reference proteome</keyword>
<dbReference type="PANTHER" id="PTHR24006">
    <property type="entry name" value="UBIQUITIN CARBOXYL-TERMINAL HYDROLASE"/>
    <property type="match status" value="1"/>
</dbReference>
<dbReference type="InterPro" id="IPR028889">
    <property type="entry name" value="USP"/>
</dbReference>
<dbReference type="FunCoup" id="K5WJM9">
    <property type="interactions" value="137"/>
</dbReference>
<feature type="compositionally biased region" description="Polar residues" evidence="8">
    <location>
        <begin position="641"/>
        <end position="654"/>
    </location>
</feature>
<dbReference type="GO" id="GO:0016579">
    <property type="term" value="P:protein deubiquitination"/>
    <property type="evidence" value="ECO:0007669"/>
    <property type="project" value="InterPro"/>
</dbReference>
<dbReference type="KEGG" id="pco:PHACADRAFT_88204"/>
<keyword evidence="3 7" id="KW-0645">Protease</keyword>
<dbReference type="EC" id="3.4.19.12" evidence="7"/>
<feature type="compositionally biased region" description="Polar residues" evidence="8">
    <location>
        <begin position="73"/>
        <end position="108"/>
    </location>
</feature>
<proteinExistence type="inferred from homology"/>
<dbReference type="SUPFAM" id="SSF54001">
    <property type="entry name" value="Cysteine proteinases"/>
    <property type="match status" value="1"/>
</dbReference>
<dbReference type="FunFam" id="3.90.70.10:FF:000119">
    <property type="entry name" value="Ubiquitin specific peptidase 36"/>
    <property type="match status" value="1"/>
</dbReference>
<protein>
    <recommendedName>
        <fullName evidence="7">Ubiquitin carboxyl-terminal hydrolase</fullName>
        <ecNumber evidence="7">3.4.19.12</ecNumber>
    </recommendedName>
</protein>
<dbReference type="EMBL" id="JH930469">
    <property type="protein sequence ID" value="EKM59304.1"/>
    <property type="molecule type" value="Genomic_DNA"/>
</dbReference>
<comment type="catalytic activity">
    <reaction evidence="1 7">
        <text>Thiol-dependent hydrolysis of ester, thioester, amide, peptide and isopeptide bonds formed by the C-terminal Gly of ubiquitin (a 76-residue protein attached to proteins as an intracellular targeting signal).</text>
        <dbReference type="EC" id="3.4.19.12"/>
    </reaction>
</comment>
<dbReference type="GeneID" id="18920595"/>
<evidence type="ECO:0000256" key="7">
    <source>
        <dbReference type="RuleBase" id="RU366025"/>
    </source>
</evidence>
<dbReference type="PANTHER" id="PTHR24006:SF758">
    <property type="entry name" value="UBIQUITIN CARBOXYL-TERMINAL HYDROLASE 36"/>
    <property type="match status" value="1"/>
</dbReference>
<dbReference type="GO" id="GO:0005829">
    <property type="term" value="C:cytosol"/>
    <property type="evidence" value="ECO:0007669"/>
    <property type="project" value="TreeGrafter"/>
</dbReference>
<feature type="compositionally biased region" description="Low complexity" evidence="8">
    <location>
        <begin position="568"/>
        <end position="584"/>
    </location>
</feature>
<dbReference type="PROSITE" id="PS50235">
    <property type="entry name" value="USP_3"/>
    <property type="match status" value="1"/>
</dbReference>
<feature type="compositionally biased region" description="Polar residues" evidence="8">
    <location>
        <begin position="441"/>
        <end position="451"/>
    </location>
</feature>
<evidence type="ECO:0000256" key="1">
    <source>
        <dbReference type="ARBA" id="ARBA00000707"/>
    </source>
</evidence>
<dbReference type="Proteomes" id="UP000008370">
    <property type="component" value="Unassembled WGS sequence"/>
</dbReference>
<evidence type="ECO:0000256" key="5">
    <source>
        <dbReference type="ARBA" id="ARBA00022801"/>
    </source>
</evidence>
<name>K5WJM9_PHACS</name>
<evidence type="ECO:0000256" key="6">
    <source>
        <dbReference type="ARBA" id="ARBA00022807"/>
    </source>
</evidence>
<keyword evidence="5 7" id="KW-0378">Hydrolase</keyword>
<evidence type="ECO:0000259" key="9">
    <source>
        <dbReference type="PROSITE" id="PS50235"/>
    </source>
</evidence>
<feature type="region of interest" description="Disordered" evidence="8">
    <location>
        <begin position="63"/>
        <end position="108"/>
    </location>
</feature>
<dbReference type="InterPro" id="IPR050164">
    <property type="entry name" value="Peptidase_C19"/>
</dbReference>
<dbReference type="OrthoDB" id="420187at2759"/>
<evidence type="ECO:0000256" key="2">
    <source>
        <dbReference type="ARBA" id="ARBA00009085"/>
    </source>
</evidence>